<accession>K9DFR4</accession>
<dbReference type="RefSeq" id="WP_005667020.1">
    <property type="nucleotide sequence ID" value="NZ_JH992923.1"/>
</dbReference>
<feature type="region of interest" description="Disordered" evidence="1">
    <location>
        <begin position="49"/>
        <end position="70"/>
    </location>
</feature>
<evidence type="ECO:0000256" key="1">
    <source>
        <dbReference type="SAM" id="MobiDB-lite"/>
    </source>
</evidence>
<proteinExistence type="predicted"/>
<dbReference type="AlphaFoldDB" id="K9DFR4"/>
<evidence type="ECO:0000313" key="3">
    <source>
        <dbReference type="Proteomes" id="UP000009874"/>
    </source>
</evidence>
<sequence>MKTPEPANTFRGLPLTSEHDSEIRHYIHARERSGLPWDTPELQAMLADMLDPPETDQEDRRSLSGSMDMERAAVVLDGGRDLDRADPFPDS</sequence>
<protein>
    <submittedName>
        <fullName evidence="2">Uncharacterized protein</fullName>
    </submittedName>
</protein>
<comment type="caution">
    <text evidence="2">The sequence shown here is derived from an EMBL/GenBank/DDBJ whole genome shotgun (WGS) entry which is preliminary data.</text>
</comment>
<gene>
    <name evidence="2" type="ORF">HMPREF9710_02579</name>
</gene>
<dbReference type="PATRIC" id="fig|883126.3.peg.2602"/>
<dbReference type="HOGENOM" id="CLU_185880_0_0_4"/>
<reference evidence="2 3" key="1">
    <citation type="submission" date="2012-09" db="EMBL/GenBank/DDBJ databases">
        <title>The Genome Sequence of Massilia timonae CCUG 45783.</title>
        <authorList>
            <consortium name="The Broad Institute Genome Sequencing Platform"/>
            <person name="Earl A."/>
            <person name="Ward D."/>
            <person name="Feldgarden M."/>
            <person name="Gevers D."/>
            <person name="Huys G."/>
            <person name="Walker B."/>
            <person name="Young S.K."/>
            <person name="Zeng Q."/>
            <person name="Gargeya S."/>
            <person name="Fitzgerald M."/>
            <person name="Haas B."/>
            <person name="Abouelleil A."/>
            <person name="Alvarado L."/>
            <person name="Arachchi H.M."/>
            <person name="Berlin A.M."/>
            <person name="Chapman S.B."/>
            <person name="Goldberg J."/>
            <person name="Griggs A."/>
            <person name="Gujja S."/>
            <person name="Hansen M."/>
            <person name="Howarth C."/>
            <person name="Imamovic A."/>
            <person name="Larimer J."/>
            <person name="McCowen C."/>
            <person name="Montmayeur A."/>
            <person name="Murphy C."/>
            <person name="Neiman D."/>
            <person name="Pearson M."/>
            <person name="Priest M."/>
            <person name="Roberts A."/>
            <person name="Saif S."/>
            <person name="Shea T."/>
            <person name="Sisk P."/>
            <person name="Sykes S."/>
            <person name="Wortman J."/>
            <person name="Nusbaum C."/>
            <person name="Birren B."/>
        </authorList>
    </citation>
    <scope>NUCLEOTIDE SEQUENCE [LARGE SCALE GENOMIC DNA]</scope>
    <source>
        <strain evidence="2 3">CCUG 45783</strain>
    </source>
</reference>
<keyword evidence="3" id="KW-1185">Reference proteome</keyword>
<dbReference type="eggNOG" id="ENOG503347X">
    <property type="taxonomic scope" value="Bacteria"/>
</dbReference>
<dbReference type="OrthoDB" id="8965680at2"/>
<evidence type="ECO:0000313" key="2">
    <source>
        <dbReference type="EMBL" id="EKU82131.1"/>
    </source>
</evidence>
<dbReference type="EMBL" id="AGZI01000030">
    <property type="protein sequence ID" value="EKU82131.1"/>
    <property type="molecule type" value="Genomic_DNA"/>
</dbReference>
<organism evidence="2 3">
    <name type="scientific">Massilia timonae CCUG 45783</name>
    <dbReference type="NCBI Taxonomy" id="883126"/>
    <lineage>
        <taxon>Bacteria</taxon>
        <taxon>Pseudomonadati</taxon>
        <taxon>Pseudomonadota</taxon>
        <taxon>Betaproteobacteria</taxon>
        <taxon>Burkholderiales</taxon>
        <taxon>Oxalobacteraceae</taxon>
        <taxon>Telluria group</taxon>
        <taxon>Massilia</taxon>
    </lineage>
</organism>
<dbReference type="Proteomes" id="UP000009874">
    <property type="component" value="Unassembled WGS sequence"/>
</dbReference>
<name>K9DFR4_9BURK</name>